<dbReference type="Proteomes" id="UP001589627">
    <property type="component" value="Unassembled WGS sequence"/>
</dbReference>
<dbReference type="PANTHER" id="PTHR16305:SF35">
    <property type="entry name" value="TRANSCRIPTIONAL ACTIVATOR DOMAIN"/>
    <property type="match status" value="1"/>
</dbReference>
<sequence length="394" mass="42229">MARRVSCPTLIGRTAELARLDAALAQARDGSSVLLFVSGDAGIGKSRLVETFTARARENDVLVFSGACLDLAEGAAPYAPFVAALRPLADELSGDELAHVLGEARQELGALLPELCGSPTSRHDRTERGRLYELALGLFRRMAALRPAVLVLEDLHWIDPASADLLAMLGGNLRHAGLVIIGTYRSDEVPRDHPLHNIALEMERSGRAERIELTGLSVEEVTAQVTGILGTEPATRQTRSLFDRSEGNPFFVEELLAAGPTRTELTASLRDVLLTRVERLAPATGQVLRAVAIIGRGGDEELIGTVTGLPAGELEAALQEAVSHRLLIVTGDGYDVRHALLREALHADLLPGRRNRLHLAVAEALADKNVPAESARRWYAAGHRPEALAGFGAP</sequence>
<evidence type="ECO:0000256" key="2">
    <source>
        <dbReference type="ARBA" id="ARBA00022840"/>
    </source>
</evidence>
<keyword evidence="1" id="KW-0547">Nucleotide-binding</keyword>
<dbReference type="RefSeq" id="WP_378212756.1">
    <property type="nucleotide sequence ID" value="NZ_JBHLZP010000757.1"/>
</dbReference>
<protein>
    <submittedName>
        <fullName evidence="4">AAA family ATPase</fullName>
    </submittedName>
</protein>
<dbReference type="PANTHER" id="PTHR16305">
    <property type="entry name" value="TESTICULAR SOLUBLE ADENYLYL CYCLASE"/>
    <property type="match status" value="1"/>
</dbReference>
<dbReference type="SUPFAM" id="SSF52540">
    <property type="entry name" value="P-loop containing nucleoside triphosphate hydrolases"/>
    <property type="match status" value="1"/>
</dbReference>
<dbReference type="Gene3D" id="3.40.50.300">
    <property type="entry name" value="P-loop containing nucleotide triphosphate hydrolases"/>
    <property type="match status" value="1"/>
</dbReference>
<evidence type="ECO:0000313" key="4">
    <source>
        <dbReference type="EMBL" id="MFB9839607.1"/>
    </source>
</evidence>
<dbReference type="InterPro" id="IPR027417">
    <property type="entry name" value="P-loop_NTPase"/>
</dbReference>
<gene>
    <name evidence="4" type="ORF">ACFFNX_46440</name>
</gene>
<accession>A0ABV5YX00</accession>
<dbReference type="InterPro" id="IPR041664">
    <property type="entry name" value="AAA_16"/>
</dbReference>
<feature type="non-terminal residue" evidence="4">
    <location>
        <position position="394"/>
    </location>
</feature>
<name>A0ABV5YX00_9ACTN</name>
<proteinExistence type="predicted"/>
<organism evidence="4 5">
    <name type="scientific">Actinoallomurus acaciae</name>
    <dbReference type="NCBI Taxonomy" id="502577"/>
    <lineage>
        <taxon>Bacteria</taxon>
        <taxon>Bacillati</taxon>
        <taxon>Actinomycetota</taxon>
        <taxon>Actinomycetes</taxon>
        <taxon>Streptosporangiales</taxon>
        <taxon>Thermomonosporaceae</taxon>
        <taxon>Actinoallomurus</taxon>
    </lineage>
</organism>
<comment type="caution">
    <text evidence="4">The sequence shown here is derived from an EMBL/GenBank/DDBJ whole genome shotgun (WGS) entry which is preliminary data.</text>
</comment>
<dbReference type="EMBL" id="JBHLZP010000757">
    <property type="protein sequence ID" value="MFB9839607.1"/>
    <property type="molecule type" value="Genomic_DNA"/>
</dbReference>
<evidence type="ECO:0000259" key="3">
    <source>
        <dbReference type="Pfam" id="PF13191"/>
    </source>
</evidence>
<keyword evidence="2" id="KW-0067">ATP-binding</keyword>
<dbReference type="Pfam" id="PF13191">
    <property type="entry name" value="AAA_16"/>
    <property type="match status" value="1"/>
</dbReference>
<evidence type="ECO:0000313" key="5">
    <source>
        <dbReference type="Proteomes" id="UP001589627"/>
    </source>
</evidence>
<reference evidence="4 5" key="1">
    <citation type="submission" date="2024-09" db="EMBL/GenBank/DDBJ databases">
        <authorList>
            <person name="Sun Q."/>
            <person name="Mori K."/>
        </authorList>
    </citation>
    <scope>NUCLEOTIDE SEQUENCE [LARGE SCALE GENOMIC DNA]</scope>
    <source>
        <strain evidence="4 5">TBRC 0563</strain>
    </source>
</reference>
<feature type="domain" description="Orc1-like AAA ATPase" evidence="3">
    <location>
        <begin position="10"/>
        <end position="181"/>
    </location>
</feature>
<keyword evidence="5" id="KW-1185">Reference proteome</keyword>
<evidence type="ECO:0000256" key="1">
    <source>
        <dbReference type="ARBA" id="ARBA00022741"/>
    </source>
</evidence>